<keyword evidence="4" id="KW-1185">Reference proteome</keyword>
<dbReference type="SUPFAM" id="SSF51905">
    <property type="entry name" value="FAD/NAD(P)-binding domain"/>
    <property type="match status" value="1"/>
</dbReference>
<accession>A0A1H4VKF8</accession>
<dbReference type="PANTHER" id="PTHR43422">
    <property type="entry name" value="THIAMINE THIAZOLE SYNTHASE"/>
    <property type="match status" value="1"/>
</dbReference>
<evidence type="ECO:0000256" key="1">
    <source>
        <dbReference type="SAM" id="MobiDB-lite"/>
    </source>
</evidence>
<gene>
    <name evidence="3" type="ORF">SAMN04490239_5568</name>
</gene>
<dbReference type="GO" id="GO:0071949">
    <property type="term" value="F:FAD binding"/>
    <property type="evidence" value="ECO:0007669"/>
    <property type="project" value="InterPro"/>
</dbReference>
<dbReference type="EMBL" id="FNSV01000005">
    <property type="protein sequence ID" value="SEC81497.1"/>
    <property type="molecule type" value="Genomic_DNA"/>
</dbReference>
<dbReference type="Gene3D" id="3.50.50.60">
    <property type="entry name" value="FAD/NAD(P)-binding domain"/>
    <property type="match status" value="1"/>
</dbReference>
<organism evidence="3 4">
    <name type="scientific">Rhodococcus koreensis</name>
    <dbReference type="NCBI Taxonomy" id="99653"/>
    <lineage>
        <taxon>Bacteria</taxon>
        <taxon>Bacillati</taxon>
        <taxon>Actinomycetota</taxon>
        <taxon>Actinomycetes</taxon>
        <taxon>Mycobacteriales</taxon>
        <taxon>Nocardiaceae</taxon>
        <taxon>Rhodococcus</taxon>
    </lineage>
</organism>
<dbReference type="InterPro" id="IPR036188">
    <property type="entry name" value="FAD/NAD-bd_sf"/>
</dbReference>
<proteinExistence type="predicted"/>
<evidence type="ECO:0000313" key="4">
    <source>
        <dbReference type="Proteomes" id="UP000183561"/>
    </source>
</evidence>
<name>A0A1H4VKF8_9NOCA</name>
<dbReference type="Proteomes" id="UP000183561">
    <property type="component" value="Unassembled WGS sequence"/>
</dbReference>
<reference evidence="4" key="1">
    <citation type="submission" date="2016-10" db="EMBL/GenBank/DDBJ databases">
        <authorList>
            <person name="Varghese N."/>
            <person name="Submissions S."/>
        </authorList>
    </citation>
    <scope>NUCLEOTIDE SEQUENCE [LARGE SCALE GENOMIC DNA]</scope>
    <source>
        <strain evidence="4">DSM 44498</strain>
    </source>
</reference>
<evidence type="ECO:0000313" key="3">
    <source>
        <dbReference type="EMBL" id="SEC81497.1"/>
    </source>
</evidence>
<protein>
    <submittedName>
        <fullName evidence="3">Dehydrogenase (Flavoprotein)</fullName>
    </submittedName>
</protein>
<dbReference type="Pfam" id="PF01494">
    <property type="entry name" value="FAD_binding_3"/>
    <property type="match status" value="1"/>
</dbReference>
<dbReference type="InterPro" id="IPR002938">
    <property type="entry name" value="FAD-bd"/>
</dbReference>
<dbReference type="AlphaFoldDB" id="A0A1H4VKF8"/>
<feature type="compositionally biased region" description="Polar residues" evidence="1">
    <location>
        <begin position="451"/>
        <end position="460"/>
    </location>
</feature>
<evidence type="ECO:0000259" key="2">
    <source>
        <dbReference type="Pfam" id="PF01494"/>
    </source>
</evidence>
<feature type="region of interest" description="Disordered" evidence="1">
    <location>
        <begin position="433"/>
        <end position="460"/>
    </location>
</feature>
<sequence length="460" mass="49561">MTHGHLVVIGGSVAGLMAAAAASDRFERVTVVERDQLSGSPEPRAGVPQGNQVHVILPLGLERMEEVLPGIRQNFVERGCLEFDQLATVPMMSESGWKVRVDSANAVAFRRPLFELVIRERVLALGNVSIRHGSARGFLLSDDRSRVLGTRLRDGSEIEADFVVDASGRRTKSPAWLQDLGFGAPTEVRANAYMGYATQFVRIPEGVLDGALGLVVHPAPGHHRGGVLLPADNGVHSLSAIGMMRDYPPREREGFLDFLDDARSPLLGEIARRSVPVSDINTYHQDGNLRRRWEDESLPDRLLVVGDASASFNPIYGQGMTLAASGGRLLKAALDTRSSLDALAHDVQGDLARVIDAAFSMSAAVDSMFEGSECTNFTPPSPEECAYAAAVEELATVDPEVALAAGMAAFYIDPEVLRTEAIQLRVEDWIDSERTTGGADPGRYPTEVRSTDSTAAAATF</sequence>
<feature type="domain" description="FAD-binding" evidence="2">
    <location>
        <begin position="7"/>
        <end position="327"/>
    </location>
</feature>
<dbReference type="RefSeq" id="WP_072942666.1">
    <property type="nucleotide sequence ID" value="NZ_FNSV01000005.1"/>
</dbReference>
<dbReference type="PANTHER" id="PTHR43422:SF3">
    <property type="entry name" value="THIAMINE THIAZOLE SYNTHASE"/>
    <property type="match status" value="1"/>
</dbReference>